<reference evidence="4 5" key="1">
    <citation type="submission" date="2018-06" db="EMBL/GenBank/DDBJ databases">
        <title>Genomic Encyclopedia of Archaeal and Bacterial Type Strains, Phase II (KMG-II): from individual species to whole genera.</title>
        <authorList>
            <person name="Goeker M."/>
        </authorList>
    </citation>
    <scope>NUCLEOTIDE SEQUENCE [LARGE SCALE GENOMIC DNA]</scope>
    <source>
        <strain evidence="4 5">DSM 12408</strain>
    </source>
</reference>
<dbReference type="GO" id="GO:0016989">
    <property type="term" value="F:sigma factor antagonist activity"/>
    <property type="evidence" value="ECO:0007669"/>
    <property type="project" value="TreeGrafter"/>
</dbReference>
<dbReference type="InterPro" id="IPR032508">
    <property type="entry name" value="FecR_C"/>
</dbReference>
<keyword evidence="1" id="KW-0472">Membrane</keyword>
<dbReference type="Proteomes" id="UP000248987">
    <property type="component" value="Unassembled WGS sequence"/>
</dbReference>
<dbReference type="EMBL" id="QLLQ01000004">
    <property type="protein sequence ID" value="RAJ25153.1"/>
    <property type="molecule type" value="Genomic_DNA"/>
</dbReference>
<keyword evidence="1" id="KW-0812">Transmembrane</keyword>
<dbReference type="RefSeq" id="WP_083993916.1">
    <property type="nucleotide sequence ID" value="NZ_LZRN01000019.1"/>
</dbReference>
<feature type="domain" description="Protein FecR C-terminal" evidence="3">
    <location>
        <begin position="318"/>
        <end position="386"/>
    </location>
</feature>
<dbReference type="PANTHER" id="PTHR30273:SF2">
    <property type="entry name" value="PROTEIN FECR"/>
    <property type="match status" value="1"/>
</dbReference>
<feature type="domain" description="FecR protein" evidence="2">
    <location>
        <begin position="178"/>
        <end position="274"/>
    </location>
</feature>
<comment type="caution">
    <text evidence="4">The sequence shown here is derived from an EMBL/GenBank/DDBJ whole genome shotgun (WGS) entry which is preliminary data.</text>
</comment>
<evidence type="ECO:0000313" key="5">
    <source>
        <dbReference type="Proteomes" id="UP000248987"/>
    </source>
</evidence>
<proteinExistence type="predicted"/>
<dbReference type="InterPro" id="IPR012373">
    <property type="entry name" value="Ferrdict_sens_TM"/>
</dbReference>
<feature type="transmembrane region" description="Helical" evidence="1">
    <location>
        <begin position="84"/>
        <end position="103"/>
    </location>
</feature>
<keyword evidence="1" id="KW-1133">Transmembrane helix</keyword>
<evidence type="ECO:0000259" key="3">
    <source>
        <dbReference type="Pfam" id="PF16344"/>
    </source>
</evidence>
<keyword evidence="5" id="KW-1185">Reference proteome</keyword>
<dbReference type="AlphaFoldDB" id="A0A327SBW9"/>
<evidence type="ECO:0000313" key="4">
    <source>
        <dbReference type="EMBL" id="RAJ25153.1"/>
    </source>
</evidence>
<dbReference type="OrthoDB" id="649666at2"/>
<name>A0A327SBW9_9FLAO</name>
<dbReference type="Pfam" id="PF04773">
    <property type="entry name" value="FecR"/>
    <property type="match status" value="1"/>
</dbReference>
<accession>A0A327SBW9</accession>
<dbReference type="Pfam" id="PF16344">
    <property type="entry name" value="FecR_C"/>
    <property type="match status" value="1"/>
</dbReference>
<dbReference type="Gene3D" id="2.60.120.1440">
    <property type="match status" value="1"/>
</dbReference>
<dbReference type="Gene3D" id="3.55.50.30">
    <property type="match status" value="1"/>
</dbReference>
<dbReference type="InterPro" id="IPR006860">
    <property type="entry name" value="FecR"/>
</dbReference>
<evidence type="ECO:0000259" key="2">
    <source>
        <dbReference type="Pfam" id="PF04773"/>
    </source>
</evidence>
<gene>
    <name evidence="4" type="ORF">LX77_01454</name>
</gene>
<sequence>MITPKIEKLIVKYITKSAKADDLDTLSKWIENPENRNVFKDYVQTHYAITYIMNEPDSKKALERLLRTIRKEKSVVYKFKNQPIFKYAAAAILVIALASTYILKDTLFNNQIENNTPIIVNNQIEPGIDKATLTLEDGTQVILEKGASYQTQNANSNGEEIIYNNNPSRELVYNYLTIPRGGQFQMTLSDGTKVWLNSETQLKYPVSFTDGESRQVELVYGEAYFEVTHSTEHKGSNFKVMNNNQEVEVLGTKFNIKAYKDEANIYTTLVEGKVSVSTSTQNQLLAPNQQSNLNITNNNLSIANIDVKGEIAWINGEFIIQRKSLKEIMQTLSRWYDMDVTFEHKELGEVRFVGILRKNQNIIDILNTIKGFGVIKDYEINNKKVLLK</sequence>
<organism evidence="4 5">
    <name type="scientific">Gelidibacter algens</name>
    <dbReference type="NCBI Taxonomy" id="49280"/>
    <lineage>
        <taxon>Bacteria</taxon>
        <taxon>Pseudomonadati</taxon>
        <taxon>Bacteroidota</taxon>
        <taxon>Flavobacteriia</taxon>
        <taxon>Flavobacteriales</taxon>
        <taxon>Flavobacteriaceae</taxon>
        <taxon>Gelidibacter</taxon>
    </lineage>
</organism>
<dbReference type="PANTHER" id="PTHR30273">
    <property type="entry name" value="PERIPLASMIC SIGNAL SENSOR AND SIGMA FACTOR ACTIVATOR FECR-RELATED"/>
    <property type="match status" value="1"/>
</dbReference>
<evidence type="ECO:0000256" key="1">
    <source>
        <dbReference type="SAM" id="Phobius"/>
    </source>
</evidence>
<protein>
    <submittedName>
        <fullName evidence="4">FecR family protein</fullName>
    </submittedName>
</protein>